<dbReference type="GO" id="GO:0005737">
    <property type="term" value="C:cytoplasm"/>
    <property type="evidence" value="ECO:0007669"/>
    <property type="project" value="TreeGrafter"/>
</dbReference>
<dbReference type="AlphaFoldDB" id="G7E1I5"/>
<dbReference type="Pfam" id="PF03770">
    <property type="entry name" value="IPK"/>
    <property type="match status" value="1"/>
</dbReference>
<organism evidence="7 8">
    <name type="scientific">Mixia osmundae (strain CBS 9802 / IAM 14324 / JCM 22182 / KY 12970)</name>
    <dbReference type="NCBI Taxonomy" id="764103"/>
    <lineage>
        <taxon>Eukaryota</taxon>
        <taxon>Fungi</taxon>
        <taxon>Dikarya</taxon>
        <taxon>Basidiomycota</taxon>
        <taxon>Pucciniomycotina</taxon>
        <taxon>Mixiomycetes</taxon>
        <taxon>Mixiales</taxon>
        <taxon>Mixiaceae</taxon>
        <taxon>Mixia</taxon>
    </lineage>
</organism>
<evidence type="ECO:0000256" key="6">
    <source>
        <dbReference type="SAM" id="MobiDB-lite"/>
    </source>
</evidence>
<keyword evidence="8" id="KW-1185">Reference proteome</keyword>
<evidence type="ECO:0000256" key="5">
    <source>
        <dbReference type="RuleBase" id="RU363090"/>
    </source>
</evidence>
<evidence type="ECO:0000256" key="3">
    <source>
        <dbReference type="ARBA" id="ARBA00022679"/>
    </source>
</evidence>
<dbReference type="RefSeq" id="XP_014565218.1">
    <property type="nucleotide sequence ID" value="XM_014709732.1"/>
</dbReference>
<dbReference type="InParanoid" id="G7E1I5"/>
<dbReference type="GO" id="GO:0032958">
    <property type="term" value="P:inositol phosphate biosynthetic process"/>
    <property type="evidence" value="ECO:0007669"/>
    <property type="project" value="InterPro"/>
</dbReference>
<dbReference type="PANTHER" id="PTHR12400">
    <property type="entry name" value="INOSITOL POLYPHOSPHATE KINASE"/>
    <property type="match status" value="1"/>
</dbReference>
<dbReference type="EC" id="2.7.-.-" evidence="5"/>
<dbReference type="OrthoDB" id="338650at2759"/>
<sequence length="393" mass="43693">MNAAAPTDWHTIKVVVPFLTEEQAELARTILSIDQEIKPYMIKRTLTAAGTSLQASFEALSIRQARVPSTSSAHRLVSEMQKSPTSFSDDAAAGSDSPFTPFEHQVAGHRDTLFLVDQGRTLLKRSSAREIQFYTGDGPRLSARLMADCLPRLRNIKPAWLAHLPPHPHWLAVENVLAPFERPNVIDVKLGQQLFDEDAPPDKQARMLQASLTTTSSSMGLRITGFKVWDEARQAYALTDKQYGKHITATELPTAMQRFFPCAEECLPTTEAEKSHSPAGMAARSLEYILTTLISRLRQFARLTGQLEWRARASSVLIAYESCGTAWRQQLPHRPIETLAETGQPHLPCCDVRLIDFAHTRATPGAGKDVGFELGLSTLIRLLEDRLADVQML</sequence>
<dbReference type="SUPFAM" id="SSF56104">
    <property type="entry name" value="SAICAR synthase-like"/>
    <property type="match status" value="1"/>
</dbReference>
<dbReference type="PANTHER" id="PTHR12400:SF108">
    <property type="entry name" value="KINASE"/>
    <property type="match status" value="1"/>
</dbReference>
<comment type="caution">
    <text evidence="7">The sequence shown here is derived from an EMBL/GenBank/DDBJ whole genome shotgun (WGS) entry which is preliminary data.</text>
</comment>
<dbReference type="HOGENOM" id="CLU_042569_3_1_1"/>
<dbReference type="STRING" id="764103.G7E1I5"/>
<keyword evidence="3 5" id="KW-0808">Transferase</keyword>
<dbReference type="GO" id="GO:0046854">
    <property type="term" value="P:phosphatidylinositol phosphate biosynthetic process"/>
    <property type="evidence" value="ECO:0007669"/>
    <property type="project" value="TreeGrafter"/>
</dbReference>
<comment type="similarity">
    <text evidence="2 5">Belongs to the inositol phosphokinase (IPK) family.</text>
</comment>
<dbReference type="Gene3D" id="3.30.310.50">
    <property type="entry name" value="Alpha-D-phosphohexomutase, C-terminal domain"/>
    <property type="match status" value="1"/>
</dbReference>
<dbReference type="InterPro" id="IPR038286">
    <property type="entry name" value="IPK_sf"/>
</dbReference>
<dbReference type="GO" id="GO:0000824">
    <property type="term" value="F:inositol-1,4,5,6-tetrakisphosphate 3-kinase activity"/>
    <property type="evidence" value="ECO:0007669"/>
    <property type="project" value="TreeGrafter"/>
</dbReference>
<dbReference type="InterPro" id="IPR005522">
    <property type="entry name" value="IPK"/>
</dbReference>
<keyword evidence="4 5" id="KW-0418">Kinase</keyword>
<dbReference type="EMBL" id="BABT02000106">
    <property type="protein sequence ID" value="GAA96695.1"/>
    <property type="molecule type" value="Genomic_DNA"/>
</dbReference>
<dbReference type="eggNOG" id="KOG1620">
    <property type="taxonomic scope" value="Eukaryota"/>
</dbReference>
<reference evidence="7 8" key="2">
    <citation type="journal article" date="2012" name="Open Biol.">
        <title>Characteristics of nucleosomes and linker DNA regions on the genome of the basidiomycete Mixia osmundae revealed by mono- and dinucleosome mapping.</title>
        <authorList>
            <person name="Nishida H."/>
            <person name="Kondo S."/>
            <person name="Matsumoto T."/>
            <person name="Suzuki Y."/>
            <person name="Yoshikawa H."/>
            <person name="Taylor T.D."/>
            <person name="Sugiyama J."/>
        </authorList>
    </citation>
    <scope>NUCLEOTIDE SEQUENCE [LARGE SCALE GENOMIC DNA]</scope>
    <source>
        <strain evidence="8">CBS 9802 / IAM 14324 / JCM 22182 / KY 12970</strain>
    </source>
</reference>
<evidence type="ECO:0000256" key="1">
    <source>
        <dbReference type="ARBA" id="ARBA00007073"/>
    </source>
</evidence>
<dbReference type="GO" id="GO:0008440">
    <property type="term" value="F:inositol-1,4,5-trisphosphate 3-kinase activity"/>
    <property type="evidence" value="ECO:0007669"/>
    <property type="project" value="TreeGrafter"/>
</dbReference>
<reference evidence="7 8" key="1">
    <citation type="journal article" date="2011" name="J. Gen. Appl. Microbiol.">
        <title>Draft genome sequencing of the enigmatic basidiomycete Mixia osmundae.</title>
        <authorList>
            <person name="Nishida H."/>
            <person name="Nagatsuka Y."/>
            <person name="Sugiyama J."/>
        </authorList>
    </citation>
    <scope>NUCLEOTIDE SEQUENCE [LARGE SCALE GENOMIC DNA]</scope>
    <source>
        <strain evidence="8">CBS 9802 / IAM 14324 / JCM 22182 / KY 12970</strain>
    </source>
</reference>
<dbReference type="OMA" id="VENLPHA"/>
<protein>
    <recommendedName>
        <fullName evidence="5">Kinase</fullName>
        <ecNumber evidence="5">2.7.-.-</ecNumber>
    </recommendedName>
</protein>
<dbReference type="GO" id="GO:0005634">
    <property type="term" value="C:nucleus"/>
    <property type="evidence" value="ECO:0007669"/>
    <property type="project" value="TreeGrafter"/>
</dbReference>
<proteinExistence type="inferred from homology"/>
<dbReference type="Proteomes" id="UP000009131">
    <property type="component" value="Unassembled WGS sequence"/>
</dbReference>
<name>G7E1I5_MIXOS</name>
<evidence type="ECO:0000256" key="4">
    <source>
        <dbReference type="ARBA" id="ARBA00022777"/>
    </source>
</evidence>
<gene>
    <name evidence="7" type="primary">Mo03366</name>
    <name evidence="7" type="ORF">E5Q_03366</name>
</gene>
<comment type="similarity">
    <text evidence="1">Belongs to the CTAG/PCC1 family.</text>
</comment>
<dbReference type="InterPro" id="IPR015419">
    <property type="entry name" value="CTAG/Pcc1"/>
</dbReference>
<feature type="region of interest" description="Disordered" evidence="6">
    <location>
        <begin position="72"/>
        <end position="94"/>
    </location>
</feature>
<dbReference type="Pfam" id="PF09341">
    <property type="entry name" value="Pcc1"/>
    <property type="match status" value="1"/>
</dbReference>
<evidence type="ECO:0000313" key="8">
    <source>
        <dbReference type="Proteomes" id="UP000009131"/>
    </source>
</evidence>
<accession>G7E1I5</accession>
<evidence type="ECO:0000256" key="2">
    <source>
        <dbReference type="ARBA" id="ARBA00007374"/>
    </source>
</evidence>
<evidence type="ECO:0000313" key="7">
    <source>
        <dbReference type="EMBL" id="GAA96695.1"/>
    </source>
</evidence>
<dbReference type="Gene3D" id="3.30.470.160">
    <property type="entry name" value="Inositol polyphosphate kinase"/>
    <property type="match status" value="1"/>
</dbReference>